<reference evidence="2 3" key="1">
    <citation type="submission" date="2017-10" db="EMBL/GenBank/DDBJ databases">
        <title>Bacillus sp. nov., a halophilic bacterium isolated from a Yangshapao Lake.</title>
        <authorList>
            <person name="Wang H."/>
        </authorList>
    </citation>
    <scope>NUCLEOTIDE SEQUENCE [LARGE SCALE GENOMIC DNA]</scope>
    <source>
        <strain evidence="2 3">YSP-3</strain>
    </source>
</reference>
<dbReference type="PANTHER" id="PTHR39419">
    <property type="entry name" value="SLL0814 PROTEIN"/>
    <property type="match status" value="1"/>
</dbReference>
<dbReference type="RefSeq" id="WP_110518475.1">
    <property type="nucleotide sequence ID" value="NZ_PDOF01000001.1"/>
</dbReference>
<feature type="transmembrane region" description="Helical" evidence="1">
    <location>
        <begin position="98"/>
        <end position="120"/>
    </location>
</feature>
<dbReference type="InterPro" id="IPR007354">
    <property type="entry name" value="CruF-like"/>
</dbReference>
<dbReference type="EMBL" id="PDOF01000001">
    <property type="protein sequence ID" value="PYZ98521.1"/>
    <property type="molecule type" value="Genomic_DNA"/>
</dbReference>
<keyword evidence="1" id="KW-1133">Transmembrane helix</keyword>
<sequence length="272" mass="31105">MEKTDRYLFRFFIFWYICGVFLLSFDLVPPWLEWANVVFLITAGFLAMLFFYRTYGKILGLVLIGGIFILSMALESFGVATGLFFGNYEYRTDFGPKMIGVPVTIGFAWVMVIATSHVLMKPVTNATGKFAIIVYPVLGAFTATAMDLIIDPVAYDVKEYWVWLEGGFYYGIPFSNYAGWFILSFILHLIVFILTKRHKGWQTDSSEWSFRMAWLYGMMTAMFMAVAVVNGLFLAFFTTLAALIIVYTFYFTPRFLGTLKEGGRYSQQKTGI</sequence>
<feature type="transmembrane region" description="Helical" evidence="1">
    <location>
        <begin position="174"/>
        <end position="194"/>
    </location>
</feature>
<feature type="transmembrane region" description="Helical" evidence="1">
    <location>
        <begin position="214"/>
        <end position="247"/>
    </location>
</feature>
<feature type="transmembrane region" description="Helical" evidence="1">
    <location>
        <begin position="7"/>
        <end position="25"/>
    </location>
</feature>
<name>A0A2W0HCD1_9BACI</name>
<dbReference type="AlphaFoldDB" id="A0A2W0HCD1"/>
<proteinExistence type="predicted"/>
<feature type="transmembrane region" description="Helical" evidence="1">
    <location>
        <begin position="59"/>
        <end position="86"/>
    </location>
</feature>
<feature type="transmembrane region" description="Helical" evidence="1">
    <location>
        <begin position="132"/>
        <end position="154"/>
    </location>
</feature>
<gene>
    <name evidence="2" type="ORF">CR205_08020</name>
</gene>
<dbReference type="Pfam" id="PF04240">
    <property type="entry name" value="Caroten_synth"/>
    <property type="match status" value="1"/>
</dbReference>
<evidence type="ECO:0000313" key="3">
    <source>
        <dbReference type="Proteomes" id="UP000248066"/>
    </source>
</evidence>
<comment type="caution">
    <text evidence="2">The sequence shown here is derived from an EMBL/GenBank/DDBJ whole genome shotgun (WGS) entry which is preliminary data.</text>
</comment>
<feature type="transmembrane region" description="Helical" evidence="1">
    <location>
        <begin position="31"/>
        <end position="52"/>
    </location>
</feature>
<accession>A0A2W0HCD1</accession>
<protein>
    <recommendedName>
        <fullName evidence="4">Carotenoid biosynthesis protein</fullName>
    </recommendedName>
</protein>
<dbReference type="Proteomes" id="UP000248066">
    <property type="component" value="Unassembled WGS sequence"/>
</dbReference>
<evidence type="ECO:0000313" key="2">
    <source>
        <dbReference type="EMBL" id="PYZ98521.1"/>
    </source>
</evidence>
<keyword evidence="1" id="KW-0472">Membrane</keyword>
<organism evidence="2 3">
    <name type="scientific">Alteribacter lacisalsi</name>
    <dbReference type="NCBI Taxonomy" id="2045244"/>
    <lineage>
        <taxon>Bacteria</taxon>
        <taxon>Bacillati</taxon>
        <taxon>Bacillota</taxon>
        <taxon>Bacilli</taxon>
        <taxon>Bacillales</taxon>
        <taxon>Bacillaceae</taxon>
        <taxon>Alteribacter</taxon>
    </lineage>
</organism>
<dbReference type="OrthoDB" id="9811293at2"/>
<evidence type="ECO:0000256" key="1">
    <source>
        <dbReference type="SAM" id="Phobius"/>
    </source>
</evidence>
<evidence type="ECO:0008006" key="4">
    <source>
        <dbReference type="Google" id="ProtNLM"/>
    </source>
</evidence>
<keyword evidence="1" id="KW-0812">Transmembrane</keyword>
<dbReference type="PANTHER" id="PTHR39419:SF1">
    <property type="entry name" value="SLL0814 PROTEIN"/>
    <property type="match status" value="1"/>
</dbReference>
<keyword evidence="3" id="KW-1185">Reference proteome</keyword>